<protein>
    <recommendedName>
        <fullName evidence="13">MARCKS-related protein</fullName>
    </recommendedName>
</protein>
<dbReference type="Proteomes" id="UP000826234">
    <property type="component" value="Unassembled WGS sequence"/>
</dbReference>
<evidence type="ECO:0000256" key="8">
    <source>
        <dbReference type="ARBA" id="ARBA00023212"/>
    </source>
</evidence>
<comment type="subcellular location">
    <subcellularLocation>
        <location evidence="1">Cell membrane</location>
        <topology evidence="1">Lipid-anchor</topology>
    </subcellularLocation>
    <subcellularLocation>
        <location evidence="2">Cytoplasm</location>
        <location evidence="2">Cytoskeleton</location>
    </subcellularLocation>
</comment>
<name>A0ABQ7TNQ7_PHRPL</name>
<dbReference type="PANTHER" id="PTHR14353">
    <property type="entry name" value="MYRISTOYLATED ALANINE-RICH C-KINASE SUBSTRATE MARCKS"/>
    <property type="match status" value="1"/>
</dbReference>
<feature type="region of interest" description="Disordered" evidence="10">
    <location>
        <begin position="23"/>
        <end position="229"/>
    </location>
</feature>
<keyword evidence="7" id="KW-0472">Membrane</keyword>
<organism evidence="11 12">
    <name type="scientific">Phrynosoma platyrhinos</name>
    <name type="common">Desert horned lizard</name>
    <dbReference type="NCBI Taxonomy" id="52577"/>
    <lineage>
        <taxon>Eukaryota</taxon>
        <taxon>Metazoa</taxon>
        <taxon>Chordata</taxon>
        <taxon>Craniata</taxon>
        <taxon>Vertebrata</taxon>
        <taxon>Euteleostomi</taxon>
        <taxon>Lepidosauria</taxon>
        <taxon>Squamata</taxon>
        <taxon>Bifurcata</taxon>
        <taxon>Unidentata</taxon>
        <taxon>Episquamata</taxon>
        <taxon>Toxicofera</taxon>
        <taxon>Iguania</taxon>
        <taxon>Phrynosomatidae</taxon>
        <taxon>Phrynosomatinae</taxon>
        <taxon>Phrynosoma</taxon>
    </lineage>
</organism>
<keyword evidence="8" id="KW-0206">Cytoskeleton</keyword>
<feature type="compositionally biased region" description="Basic and acidic residues" evidence="10">
    <location>
        <begin position="129"/>
        <end position="139"/>
    </location>
</feature>
<evidence type="ECO:0000313" key="11">
    <source>
        <dbReference type="EMBL" id="KAH0631102.1"/>
    </source>
</evidence>
<keyword evidence="4" id="KW-1003">Cell membrane</keyword>
<evidence type="ECO:0000256" key="4">
    <source>
        <dbReference type="ARBA" id="ARBA00022475"/>
    </source>
</evidence>
<dbReference type="PANTHER" id="PTHR14353:SF8">
    <property type="entry name" value="MARCKS-RELATED PROTEIN"/>
    <property type="match status" value="1"/>
</dbReference>
<reference evidence="11 12" key="1">
    <citation type="journal article" date="2022" name="Gigascience">
        <title>A chromosome-level genome assembly and annotation of the desert horned lizard, Phrynosoma platyrhinos, provides insight into chromosomal rearrangements among reptiles.</title>
        <authorList>
            <person name="Koochekian N."/>
            <person name="Ascanio A."/>
            <person name="Farleigh K."/>
            <person name="Card D.C."/>
            <person name="Schield D.R."/>
            <person name="Castoe T.A."/>
            <person name="Jezkova T."/>
        </authorList>
    </citation>
    <scope>NUCLEOTIDE SEQUENCE [LARGE SCALE GENOMIC DNA]</scope>
    <source>
        <strain evidence="11">NK-2021</strain>
    </source>
</reference>
<accession>A0ABQ7TNQ7</accession>
<evidence type="ECO:0000256" key="9">
    <source>
        <dbReference type="ARBA" id="ARBA00023288"/>
    </source>
</evidence>
<feature type="compositionally biased region" description="Basic and acidic residues" evidence="10">
    <location>
        <begin position="179"/>
        <end position="197"/>
    </location>
</feature>
<evidence type="ECO:0000256" key="1">
    <source>
        <dbReference type="ARBA" id="ARBA00004193"/>
    </source>
</evidence>
<proteinExistence type="inferred from homology"/>
<keyword evidence="5" id="KW-0963">Cytoplasm</keyword>
<keyword evidence="6" id="KW-0519">Myristate</keyword>
<evidence type="ECO:0000256" key="2">
    <source>
        <dbReference type="ARBA" id="ARBA00004245"/>
    </source>
</evidence>
<feature type="compositionally biased region" description="Low complexity" evidence="10">
    <location>
        <begin position="164"/>
        <end position="173"/>
    </location>
</feature>
<keyword evidence="9" id="KW-0449">Lipoprotein</keyword>
<comment type="caution">
    <text evidence="11">The sequence shown here is derived from an EMBL/GenBank/DDBJ whole genome shotgun (WGS) entry which is preliminary data.</text>
</comment>
<dbReference type="InterPro" id="IPR002101">
    <property type="entry name" value="MARCKS"/>
</dbReference>
<evidence type="ECO:0008006" key="13">
    <source>
        <dbReference type="Google" id="ProtNLM"/>
    </source>
</evidence>
<evidence type="ECO:0000313" key="12">
    <source>
        <dbReference type="Proteomes" id="UP000826234"/>
    </source>
</evidence>
<evidence type="ECO:0000256" key="5">
    <source>
        <dbReference type="ARBA" id="ARBA00022490"/>
    </source>
</evidence>
<evidence type="ECO:0000256" key="3">
    <source>
        <dbReference type="ARBA" id="ARBA00006456"/>
    </source>
</evidence>
<evidence type="ECO:0000256" key="10">
    <source>
        <dbReference type="SAM" id="MobiDB-lite"/>
    </source>
</evidence>
<evidence type="ECO:0000256" key="7">
    <source>
        <dbReference type="ARBA" id="ARBA00023136"/>
    </source>
</evidence>
<evidence type="ECO:0000256" key="6">
    <source>
        <dbReference type="ARBA" id="ARBA00022707"/>
    </source>
</evidence>
<feature type="compositionally biased region" description="Basic and acidic residues" evidence="10">
    <location>
        <begin position="151"/>
        <end position="163"/>
    </location>
</feature>
<keyword evidence="12" id="KW-1185">Reference proteome</keyword>
<comment type="similarity">
    <text evidence="3">Belongs to the MARCKS family.</text>
</comment>
<feature type="compositionally biased region" description="Low complexity" evidence="10">
    <location>
        <begin position="79"/>
        <end position="88"/>
    </location>
</feature>
<dbReference type="EMBL" id="JAIPUX010000035">
    <property type="protein sequence ID" value="KAH0631102.1"/>
    <property type="molecule type" value="Genomic_DNA"/>
</dbReference>
<feature type="compositionally biased region" description="Basic residues" evidence="10">
    <location>
        <begin position="91"/>
        <end position="103"/>
    </location>
</feature>
<dbReference type="PRINTS" id="PR00963">
    <property type="entry name" value="MARCKS"/>
</dbReference>
<gene>
    <name evidence="11" type="ORF">JD844_005204</name>
</gene>
<sequence>MALCMNETQALASSSPELALENGHVKINGDVSPKADGEATPLNGNGSAEPVKEEAKGESGSGDAIEPAPVAEGGEAKADGSAGAAASKETPKKKKKFSFKKSFKLSGISFRKAKKESSDASAVSSPGEEQGKAEAKGEENLACASTGEAEQATKEEAVPEEKVATPAEASAPEEPQEEPAQREGGSEGPVKEEEEKQQPAPASPPSESQEDTKPAEAEASAVPAEQKEE</sequence>
<feature type="compositionally biased region" description="Low complexity" evidence="10">
    <location>
        <begin position="217"/>
        <end position="229"/>
    </location>
</feature>
<dbReference type="Pfam" id="PF02063">
    <property type="entry name" value="MARCKS"/>
    <property type="match status" value="1"/>
</dbReference>